<dbReference type="SUPFAM" id="SSF52540">
    <property type="entry name" value="P-loop containing nucleoside triphosphate hydrolases"/>
    <property type="match status" value="1"/>
</dbReference>
<dbReference type="EMBL" id="JABSTU010000001">
    <property type="protein sequence ID" value="KAH8040353.1"/>
    <property type="molecule type" value="Genomic_DNA"/>
</dbReference>
<comment type="caution">
    <text evidence="3">The sequence shown here is derived from an EMBL/GenBank/DDBJ whole genome shotgun (WGS) entry which is preliminary data.</text>
</comment>
<keyword evidence="4" id="KW-1185">Reference proteome</keyword>
<keyword evidence="2" id="KW-0067">ATP-binding</keyword>
<accession>A0A9J6F1F4</accession>
<protein>
    <submittedName>
        <fullName evidence="3">Uncharacterized protein</fullName>
    </submittedName>
</protein>
<keyword evidence="1" id="KW-0547">Nucleotide-binding</keyword>
<dbReference type="AlphaFoldDB" id="A0A9J6F1F4"/>
<proteinExistence type="predicted"/>
<evidence type="ECO:0000256" key="1">
    <source>
        <dbReference type="ARBA" id="ARBA00022741"/>
    </source>
</evidence>
<dbReference type="InterPro" id="IPR036961">
    <property type="entry name" value="Kinesin_motor_dom_sf"/>
</dbReference>
<dbReference type="Gene3D" id="3.40.850.10">
    <property type="entry name" value="Kinesin motor domain"/>
    <property type="match status" value="1"/>
</dbReference>
<reference evidence="3" key="1">
    <citation type="journal article" date="2020" name="Cell">
        <title>Large-Scale Comparative Analyses of Tick Genomes Elucidate Their Genetic Diversity and Vector Capacities.</title>
        <authorList>
            <consortium name="Tick Genome and Microbiome Consortium (TIGMIC)"/>
            <person name="Jia N."/>
            <person name="Wang J."/>
            <person name="Shi W."/>
            <person name="Du L."/>
            <person name="Sun Y."/>
            <person name="Zhan W."/>
            <person name="Jiang J.F."/>
            <person name="Wang Q."/>
            <person name="Zhang B."/>
            <person name="Ji P."/>
            <person name="Bell-Sakyi L."/>
            <person name="Cui X.M."/>
            <person name="Yuan T.T."/>
            <person name="Jiang B.G."/>
            <person name="Yang W.F."/>
            <person name="Lam T.T."/>
            <person name="Chang Q.C."/>
            <person name="Ding S.J."/>
            <person name="Wang X.J."/>
            <person name="Zhu J.G."/>
            <person name="Ruan X.D."/>
            <person name="Zhao L."/>
            <person name="Wei J.T."/>
            <person name="Ye R.Z."/>
            <person name="Que T.C."/>
            <person name="Du C.H."/>
            <person name="Zhou Y.H."/>
            <person name="Cheng J.X."/>
            <person name="Dai P.F."/>
            <person name="Guo W.B."/>
            <person name="Han X.H."/>
            <person name="Huang E.J."/>
            <person name="Li L.F."/>
            <person name="Wei W."/>
            <person name="Gao Y.C."/>
            <person name="Liu J.Z."/>
            <person name="Shao H.Z."/>
            <person name="Wang X."/>
            <person name="Wang C.C."/>
            <person name="Yang T.C."/>
            <person name="Huo Q.B."/>
            <person name="Li W."/>
            <person name="Chen H.Y."/>
            <person name="Chen S.E."/>
            <person name="Zhou L.G."/>
            <person name="Ni X.B."/>
            <person name="Tian J.H."/>
            <person name="Sheng Y."/>
            <person name="Liu T."/>
            <person name="Pan Y.S."/>
            <person name="Xia L.Y."/>
            <person name="Li J."/>
            <person name="Zhao F."/>
            <person name="Cao W.C."/>
        </authorList>
    </citation>
    <scope>NUCLEOTIDE SEQUENCE</scope>
    <source>
        <strain evidence="3">Rmic-2018</strain>
    </source>
</reference>
<sequence>MGQIEGALSNLSKPGHRAVRGVVDRVAVLDNEDPPMTYYALFIGGGRCSDAATDRMCACAVRASYENPPHIYALADTMYRNMVIDSEGQCVIISQLPPHHNEVLQRRIRRVCAYPPSDSDKPISIIGILGGVLILAKQHRCCLFLGGWGSRYRPPLPAAAWDDGVARRILQMITSWKARRLWRGPENAFVFDCLRNDRCVASLLASRSEMGCNGVVELRA</sequence>
<dbReference type="GO" id="GO:0005524">
    <property type="term" value="F:ATP binding"/>
    <property type="evidence" value="ECO:0007669"/>
    <property type="project" value="UniProtKB-KW"/>
</dbReference>
<dbReference type="InterPro" id="IPR027417">
    <property type="entry name" value="P-loop_NTPase"/>
</dbReference>
<gene>
    <name evidence="3" type="ORF">HPB51_010133</name>
</gene>
<name>A0A9J6F1F4_RHIMP</name>
<dbReference type="Proteomes" id="UP000821866">
    <property type="component" value="Chromosome 1"/>
</dbReference>
<evidence type="ECO:0000256" key="2">
    <source>
        <dbReference type="ARBA" id="ARBA00022840"/>
    </source>
</evidence>
<evidence type="ECO:0000313" key="3">
    <source>
        <dbReference type="EMBL" id="KAH8040353.1"/>
    </source>
</evidence>
<reference evidence="3" key="2">
    <citation type="submission" date="2021-09" db="EMBL/GenBank/DDBJ databases">
        <authorList>
            <person name="Jia N."/>
            <person name="Wang J."/>
            <person name="Shi W."/>
            <person name="Du L."/>
            <person name="Sun Y."/>
            <person name="Zhan W."/>
            <person name="Jiang J."/>
            <person name="Wang Q."/>
            <person name="Zhang B."/>
            <person name="Ji P."/>
            <person name="Sakyi L.B."/>
            <person name="Cui X."/>
            <person name="Yuan T."/>
            <person name="Jiang B."/>
            <person name="Yang W."/>
            <person name="Lam T.T.-Y."/>
            <person name="Chang Q."/>
            <person name="Ding S."/>
            <person name="Wang X."/>
            <person name="Zhu J."/>
            <person name="Ruan X."/>
            <person name="Zhao L."/>
            <person name="Wei J."/>
            <person name="Que T."/>
            <person name="Du C."/>
            <person name="Cheng J."/>
            <person name="Dai P."/>
            <person name="Han X."/>
            <person name="Huang E."/>
            <person name="Gao Y."/>
            <person name="Liu J."/>
            <person name="Shao H."/>
            <person name="Ye R."/>
            <person name="Li L."/>
            <person name="Wei W."/>
            <person name="Wang X."/>
            <person name="Wang C."/>
            <person name="Huo Q."/>
            <person name="Li W."/>
            <person name="Guo W."/>
            <person name="Chen H."/>
            <person name="Chen S."/>
            <person name="Zhou L."/>
            <person name="Zhou L."/>
            <person name="Ni X."/>
            <person name="Tian J."/>
            <person name="Zhou Y."/>
            <person name="Sheng Y."/>
            <person name="Liu T."/>
            <person name="Pan Y."/>
            <person name="Xia L."/>
            <person name="Li J."/>
            <person name="Zhao F."/>
            <person name="Cao W."/>
        </authorList>
    </citation>
    <scope>NUCLEOTIDE SEQUENCE</scope>
    <source>
        <strain evidence="3">Rmic-2018</strain>
        <tissue evidence="3">Larvae</tissue>
    </source>
</reference>
<evidence type="ECO:0000313" key="4">
    <source>
        <dbReference type="Proteomes" id="UP000821866"/>
    </source>
</evidence>
<organism evidence="3 4">
    <name type="scientific">Rhipicephalus microplus</name>
    <name type="common">Cattle tick</name>
    <name type="synonym">Boophilus microplus</name>
    <dbReference type="NCBI Taxonomy" id="6941"/>
    <lineage>
        <taxon>Eukaryota</taxon>
        <taxon>Metazoa</taxon>
        <taxon>Ecdysozoa</taxon>
        <taxon>Arthropoda</taxon>
        <taxon>Chelicerata</taxon>
        <taxon>Arachnida</taxon>
        <taxon>Acari</taxon>
        <taxon>Parasitiformes</taxon>
        <taxon>Ixodida</taxon>
        <taxon>Ixodoidea</taxon>
        <taxon>Ixodidae</taxon>
        <taxon>Rhipicephalinae</taxon>
        <taxon>Rhipicephalus</taxon>
        <taxon>Boophilus</taxon>
    </lineage>
</organism>